<dbReference type="Proteomes" id="UP000306628">
    <property type="component" value="Unassembled WGS sequence"/>
</dbReference>
<keyword evidence="4" id="KW-1185">Reference proteome</keyword>
<dbReference type="AlphaFoldDB" id="A0A5S4H4N8"/>
<evidence type="ECO:0000259" key="2">
    <source>
        <dbReference type="Pfam" id="PF04909"/>
    </source>
</evidence>
<reference evidence="3 4" key="1">
    <citation type="submission" date="2019-05" db="EMBL/GenBank/DDBJ databases">
        <title>Draft genome sequence of Nonomuraea zeae DSM 100528.</title>
        <authorList>
            <person name="Saricaoglu S."/>
            <person name="Isik K."/>
        </authorList>
    </citation>
    <scope>NUCLEOTIDE SEQUENCE [LARGE SCALE GENOMIC DNA]</scope>
    <source>
        <strain evidence="3 4">DSM 100528</strain>
    </source>
</reference>
<evidence type="ECO:0000313" key="3">
    <source>
        <dbReference type="EMBL" id="TMR33810.1"/>
    </source>
</evidence>
<name>A0A5S4H4N8_9ACTN</name>
<protein>
    <recommendedName>
        <fullName evidence="2">Amidohydrolase-related domain-containing protein</fullName>
    </recommendedName>
</protein>
<proteinExistence type="predicted"/>
<evidence type="ECO:0000256" key="1">
    <source>
        <dbReference type="SAM" id="MobiDB-lite"/>
    </source>
</evidence>
<feature type="compositionally biased region" description="Basic and acidic residues" evidence="1">
    <location>
        <begin position="276"/>
        <end position="290"/>
    </location>
</feature>
<feature type="domain" description="Amidohydrolase-related" evidence="2">
    <location>
        <begin position="99"/>
        <end position="272"/>
    </location>
</feature>
<dbReference type="InterPro" id="IPR032466">
    <property type="entry name" value="Metal_Hydrolase"/>
</dbReference>
<gene>
    <name evidence="3" type="ORF">ETD85_18895</name>
</gene>
<dbReference type="OrthoDB" id="3677342at2"/>
<dbReference type="Gene3D" id="3.20.20.140">
    <property type="entry name" value="Metal-dependent hydrolases"/>
    <property type="match status" value="2"/>
</dbReference>
<accession>A0A5S4H4N8</accession>
<organism evidence="3 4">
    <name type="scientific">Nonomuraea zeae</name>
    <dbReference type="NCBI Taxonomy" id="1642303"/>
    <lineage>
        <taxon>Bacteria</taxon>
        <taxon>Bacillati</taxon>
        <taxon>Actinomycetota</taxon>
        <taxon>Actinomycetes</taxon>
        <taxon>Streptosporangiales</taxon>
        <taxon>Streptosporangiaceae</taxon>
        <taxon>Nonomuraea</taxon>
    </lineage>
</organism>
<sequence>MMSGMTIKDGPGIPFDAWRLVGGLEVTLDVDALFGAYPDRDGPPGTPASVLRTLGEHRIGAAAVASLRAGLFDVRSGNDELLALAASPAESGAGHDPGAAPPEVVPVGAVDLRDPVGAAREMDRLAEAGVRAVRLFPDEQGVEAGFPSVRHVARRAARLGLTVLTGGDVRRFWQPFAGTGASVVFLDTHFYHLGDFLVAAADEPGFHTSTRLLNSPDALELAAAELGADRLLYGSRTPHYEPLVPLLRLATGGLKPAEVEAVAGGNARRLLSLETSTEKSTGKSAEESHEPSPQPSPESSPESSAAEATRRPAS</sequence>
<feature type="region of interest" description="Disordered" evidence="1">
    <location>
        <begin position="268"/>
        <end position="314"/>
    </location>
</feature>
<dbReference type="InterPro" id="IPR006680">
    <property type="entry name" value="Amidohydro-rel"/>
</dbReference>
<dbReference type="GO" id="GO:0016787">
    <property type="term" value="F:hydrolase activity"/>
    <property type="evidence" value="ECO:0007669"/>
    <property type="project" value="InterPro"/>
</dbReference>
<evidence type="ECO:0000313" key="4">
    <source>
        <dbReference type="Proteomes" id="UP000306628"/>
    </source>
</evidence>
<dbReference type="EMBL" id="VCKX01000052">
    <property type="protein sequence ID" value="TMR33810.1"/>
    <property type="molecule type" value="Genomic_DNA"/>
</dbReference>
<comment type="caution">
    <text evidence="3">The sequence shown here is derived from an EMBL/GenBank/DDBJ whole genome shotgun (WGS) entry which is preliminary data.</text>
</comment>
<dbReference type="SUPFAM" id="SSF51556">
    <property type="entry name" value="Metallo-dependent hydrolases"/>
    <property type="match status" value="1"/>
</dbReference>
<dbReference type="Pfam" id="PF04909">
    <property type="entry name" value="Amidohydro_2"/>
    <property type="match status" value="1"/>
</dbReference>